<keyword evidence="2" id="KW-1003">Cell membrane</keyword>
<accession>A0A917MVR6</accession>
<reference evidence="7 8" key="1">
    <citation type="journal article" date="2014" name="Int. J. Syst. Evol. Microbiol.">
        <title>Complete genome sequence of Corynebacterium casei LMG S-19264T (=DSM 44701T), isolated from a smear-ripened cheese.</title>
        <authorList>
            <consortium name="US DOE Joint Genome Institute (JGI-PGF)"/>
            <person name="Walter F."/>
            <person name="Albersmeier A."/>
            <person name="Kalinowski J."/>
            <person name="Ruckert C."/>
        </authorList>
    </citation>
    <scope>NUCLEOTIDE SEQUENCE [LARGE SCALE GENOMIC DNA]</scope>
    <source>
        <strain evidence="7 8">CCM 8669</strain>
    </source>
</reference>
<evidence type="ECO:0000256" key="1">
    <source>
        <dbReference type="ARBA" id="ARBA00004651"/>
    </source>
</evidence>
<feature type="transmembrane region" description="Helical" evidence="6">
    <location>
        <begin position="43"/>
        <end position="63"/>
    </location>
</feature>
<feature type="transmembrane region" description="Helical" evidence="6">
    <location>
        <begin position="6"/>
        <end position="31"/>
    </location>
</feature>
<dbReference type="PANTHER" id="PTHR30086:SF20">
    <property type="entry name" value="ARGININE EXPORTER PROTEIN ARGO-RELATED"/>
    <property type="match status" value="1"/>
</dbReference>
<dbReference type="GO" id="GO:0015171">
    <property type="term" value="F:amino acid transmembrane transporter activity"/>
    <property type="evidence" value="ECO:0007669"/>
    <property type="project" value="TreeGrafter"/>
</dbReference>
<keyword evidence="5 6" id="KW-0472">Membrane</keyword>
<keyword evidence="8" id="KW-1185">Reference proteome</keyword>
<dbReference type="PANTHER" id="PTHR30086">
    <property type="entry name" value="ARGININE EXPORTER PROTEIN ARGO"/>
    <property type="match status" value="1"/>
</dbReference>
<dbReference type="RefSeq" id="WP_188360426.1">
    <property type="nucleotide sequence ID" value="NZ_BMDC01000005.1"/>
</dbReference>
<comment type="caution">
    <text evidence="7">The sequence shown here is derived from an EMBL/GenBank/DDBJ whole genome shotgun (WGS) entry which is preliminary data.</text>
</comment>
<evidence type="ECO:0000256" key="5">
    <source>
        <dbReference type="ARBA" id="ARBA00023136"/>
    </source>
</evidence>
<name>A0A917MVR6_9MICC</name>
<evidence type="ECO:0000313" key="7">
    <source>
        <dbReference type="EMBL" id="GGH67168.1"/>
    </source>
</evidence>
<comment type="subcellular location">
    <subcellularLocation>
        <location evidence="1">Cell membrane</location>
        <topology evidence="1">Multi-pass membrane protein</topology>
    </subcellularLocation>
</comment>
<evidence type="ECO:0000256" key="4">
    <source>
        <dbReference type="ARBA" id="ARBA00022989"/>
    </source>
</evidence>
<dbReference type="InterPro" id="IPR001123">
    <property type="entry name" value="LeuE-type"/>
</dbReference>
<evidence type="ECO:0000256" key="6">
    <source>
        <dbReference type="SAM" id="Phobius"/>
    </source>
</evidence>
<feature type="transmembrane region" description="Helical" evidence="6">
    <location>
        <begin position="113"/>
        <end position="131"/>
    </location>
</feature>
<dbReference type="Proteomes" id="UP000600171">
    <property type="component" value="Unassembled WGS sequence"/>
</dbReference>
<feature type="transmembrane region" description="Helical" evidence="6">
    <location>
        <begin position="187"/>
        <end position="205"/>
    </location>
</feature>
<protein>
    <submittedName>
        <fullName evidence="7">Transporter</fullName>
    </submittedName>
</protein>
<dbReference type="Pfam" id="PF01810">
    <property type="entry name" value="LysE"/>
    <property type="match status" value="1"/>
</dbReference>
<sequence>MTLDNLMLILLGAGTGLSLIVAIGAQNAFILKQGIIGRYITPIIAFCILSDALLIGIGVFTVGKIAESADWILEVLRWGGGAFLVWYGLSALKRALHPSALTVDTGEAGPKTLGRALAITFAITYLNPHVYLDTMALLGSLANTHGPVGKWWFYAGCVLGSTIWFTALGYGSRLLRPFFARESSWRVLDFIIAVIMLSLAAKLLTGN</sequence>
<dbReference type="EMBL" id="BMDC01000005">
    <property type="protein sequence ID" value="GGH67168.1"/>
    <property type="molecule type" value="Genomic_DNA"/>
</dbReference>
<gene>
    <name evidence="7" type="ORF">GCM10007359_22020</name>
</gene>
<keyword evidence="4 6" id="KW-1133">Transmembrane helix</keyword>
<keyword evidence="3 6" id="KW-0812">Transmembrane</keyword>
<evidence type="ECO:0000256" key="2">
    <source>
        <dbReference type="ARBA" id="ARBA00022475"/>
    </source>
</evidence>
<feature type="transmembrane region" description="Helical" evidence="6">
    <location>
        <begin position="151"/>
        <end position="175"/>
    </location>
</feature>
<dbReference type="GO" id="GO:0005886">
    <property type="term" value="C:plasma membrane"/>
    <property type="evidence" value="ECO:0007669"/>
    <property type="project" value="UniProtKB-SubCell"/>
</dbReference>
<organism evidence="7 8">
    <name type="scientific">Rothia aerolata</name>
    <dbReference type="NCBI Taxonomy" id="1812262"/>
    <lineage>
        <taxon>Bacteria</taxon>
        <taxon>Bacillati</taxon>
        <taxon>Actinomycetota</taxon>
        <taxon>Actinomycetes</taxon>
        <taxon>Micrococcales</taxon>
        <taxon>Micrococcaceae</taxon>
        <taxon>Rothia</taxon>
    </lineage>
</organism>
<evidence type="ECO:0000256" key="3">
    <source>
        <dbReference type="ARBA" id="ARBA00022692"/>
    </source>
</evidence>
<dbReference type="AlphaFoldDB" id="A0A917MVR6"/>
<evidence type="ECO:0000313" key="8">
    <source>
        <dbReference type="Proteomes" id="UP000600171"/>
    </source>
</evidence>
<proteinExistence type="predicted"/>
<feature type="transmembrane region" description="Helical" evidence="6">
    <location>
        <begin position="75"/>
        <end position="92"/>
    </location>
</feature>